<organism evidence="10 11">
    <name type="scientific">Callorhinchus milii</name>
    <name type="common">Ghost shark</name>
    <dbReference type="NCBI Taxonomy" id="7868"/>
    <lineage>
        <taxon>Eukaryota</taxon>
        <taxon>Metazoa</taxon>
        <taxon>Chordata</taxon>
        <taxon>Craniata</taxon>
        <taxon>Vertebrata</taxon>
        <taxon>Chondrichthyes</taxon>
        <taxon>Holocephali</taxon>
        <taxon>Chimaeriformes</taxon>
        <taxon>Callorhinchidae</taxon>
        <taxon>Callorhinchus</taxon>
    </lineage>
</organism>
<dbReference type="Pfam" id="PF09172">
    <property type="entry name" value="Vit_open_b-sht"/>
    <property type="match status" value="1"/>
</dbReference>
<keyword evidence="11" id="KW-1185">Reference proteome</keyword>
<feature type="disulfide bond" evidence="6">
    <location>
        <begin position="197"/>
        <end position="200"/>
    </location>
</feature>
<dbReference type="PANTHER" id="PTHR23345:SF15">
    <property type="entry name" value="VITELLOGENIN 1-RELATED"/>
    <property type="match status" value="1"/>
</dbReference>
<keyword evidence="2 7" id="KW-0732">Signal</keyword>
<dbReference type="InterPro" id="IPR037088">
    <property type="entry name" value="Vitellinogen_b-sht_shell_sf"/>
</dbReference>
<proteinExistence type="predicted"/>
<dbReference type="PROSITE" id="PS51211">
    <property type="entry name" value="VITELLOGENIN"/>
    <property type="match status" value="1"/>
</dbReference>
<evidence type="ECO:0000259" key="9">
    <source>
        <dbReference type="PROSITE" id="PS51233"/>
    </source>
</evidence>
<keyword evidence="3" id="KW-0758">Storage protein</keyword>
<dbReference type="Gene3D" id="2.20.90.10">
    <property type="entry name" value="Vitellinogen, beta-sheet shell domain"/>
    <property type="match status" value="1"/>
</dbReference>
<dbReference type="Proteomes" id="UP000314986">
    <property type="component" value="Unassembled WGS sequence"/>
</dbReference>
<evidence type="ECO:0000256" key="2">
    <source>
        <dbReference type="ARBA" id="ARBA00022729"/>
    </source>
</evidence>
<keyword evidence="4 6" id="KW-1015">Disulfide bond</keyword>
<dbReference type="SMART" id="SM00638">
    <property type="entry name" value="LPD_N"/>
    <property type="match status" value="1"/>
</dbReference>
<evidence type="ECO:0000256" key="6">
    <source>
        <dbReference type="PROSITE-ProRule" id="PRU00557"/>
    </source>
</evidence>
<evidence type="ECO:0000256" key="3">
    <source>
        <dbReference type="ARBA" id="ARBA00022761"/>
    </source>
</evidence>
<reference evidence="10" key="4">
    <citation type="submission" date="2025-08" db="UniProtKB">
        <authorList>
            <consortium name="Ensembl"/>
        </authorList>
    </citation>
    <scope>IDENTIFICATION</scope>
</reference>
<dbReference type="GO" id="GO:0032355">
    <property type="term" value="P:response to estradiol"/>
    <property type="evidence" value="ECO:0007669"/>
    <property type="project" value="TreeGrafter"/>
</dbReference>
<dbReference type="GO" id="GO:0071391">
    <property type="term" value="P:cellular response to estrogen stimulus"/>
    <property type="evidence" value="ECO:0007669"/>
    <property type="project" value="TreeGrafter"/>
</dbReference>
<dbReference type="SMART" id="SM01169">
    <property type="entry name" value="DUF1943"/>
    <property type="match status" value="1"/>
</dbReference>
<reference evidence="11" key="2">
    <citation type="journal article" date="2007" name="PLoS Biol.">
        <title>Survey sequencing and comparative analysis of the elephant shark (Callorhinchus milii) genome.</title>
        <authorList>
            <person name="Venkatesh B."/>
            <person name="Kirkness E.F."/>
            <person name="Loh Y.H."/>
            <person name="Halpern A.L."/>
            <person name="Lee A.P."/>
            <person name="Johnson J."/>
            <person name="Dandona N."/>
            <person name="Viswanathan L.D."/>
            <person name="Tay A."/>
            <person name="Venter J.C."/>
            <person name="Strausberg R.L."/>
            <person name="Brenner S."/>
        </authorList>
    </citation>
    <scope>NUCLEOTIDE SEQUENCE [LARGE SCALE GENOMIC DNA]</scope>
</reference>
<accession>A0A4W3HZQ6</accession>
<feature type="chain" id="PRO_5021337731" evidence="7">
    <location>
        <begin position="19"/>
        <end position="1505"/>
    </location>
</feature>
<dbReference type="InterPro" id="IPR050733">
    <property type="entry name" value="Vitellogenin/Apolipophorin"/>
</dbReference>
<feature type="disulfide bond" evidence="6">
    <location>
        <begin position="155"/>
        <end position="181"/>
    </location>
</feature>
<dbReference type="Gene3D" id="2.20.80.10">
    <property type="entry name" value="Lipovitellin-phosvitin complex, chain A, domain 4"/>
    <property type="match status" value="1"/>
</dbReference>
<dbReference type="InterPro" id="IPR015819">
    <property type="entry name" value="Lipid_transp_b-sht_shell"/>
</dbReference>
<feature type="domain" description="VWFD" evidence="9">
    <location>
        <begin position="1230"/>
        <end position="1417"/>
    </location>
</feature>
<dbReference type="InterPro" id="IPR015816">
    <property type="entry name" value="Vitellinogen_b-sht_N"/>
</dbReference>
<dbReference type="SUPFAM" id="SSF56968">
    <property type="entry name" value="Lipovitellin-phosvitin complex, beta-sheet shell regions"/>
    <property type="match status" value="3"/>
</dbReference>
<keyword evidence="5" id="KW-0325">Glycoprotein</keyword>
<keyword evidence="1" id="KW-0597">Phosphoprotein</keyword>
<dbReference type="GO" id="GO:0045735">
    <property type="term" value="F:nutrient reservoir activity"/>
    <property type="evidence" value="ECO:0007669"/>
    <property type="project" value="UniProtKB-KW"/>
</dbReference>
<evidence type="ECO:0000313" key="11">
    <source>
        <dbReference type="Proteomes" id="UP000314986"/>
    </source>
</evidence>
<dbReference type="InterPro" id="IPR015255">
    <property type="entry name" value="Vitellinogen_open_b-sht"/>
</dbReference>
<dbReference type="Gene3D" id="1.25.10.20">
    <property type="entry name" value="Vitellinogen, superhelical"/>
    <property type="match status" value="1"/>
</dbReference>
<feature type="domain" description="Vitellogenin" evidence="8">
    <location>
        <begin position="17"/>
        <end position="658"/>
    </location>
</feature>
<feature type="signal peptide" evidence="7">
    <location>
        <begin position="1"/>
        <end position="18"/>
    </location>
</feature>
<comment type="caution">
    <text evidence="6">Lacks conserved residue(s) required for the propagation of feature annotation.</text>
</comment>
<dbReference type="SMART" id="SM00216">
    <property type="entry name" value="VWD"/>
    <property type="match status" value="1"/>
</dbReference>
<evidence type="ECO:0000256" key="7">
    <source>
        <dbReference type="SAM" id="SignalP"/>
    </source>
</evidence>
<evidence type="ECO:0000313" key="10">
    <source>
        <dbReference type="Ensembl" id="ENSCMIP00000020397.1"/>
    </source>
</evidence>
<dbReference type="Gene3D" id="2.20.50.20">
    <property type="entry name" value="Lipovitellin. Chain A, domain 3"/>
    <property type="match status" value="2"/>
</dbReference>
<evidence type="ECO:0000259" key="8">
    <source>
        <dbReference type="PROSITE" id="PS51211"/>
    </source>
</evidence>
<dbReference type="FunFam" id="2.30.230.10:FF:000002">
    <property type="entry name" value="Vitellogenin 7"/>
    <property type="match status" value="1"/>
</dbReference>
<dbReference type="Pfam" id="PF01347">
    <property type="entry name" value="Vitellogenin_N"/>
    <property type="match status" value="1"/>
</dbReference>
<dbReference type="InterPro" id="IPR001846">
    <property type="entry name" value="VWF_type-D"/>
</dbReference>
<dbReference type="InterPro" id="IPR015817">
    <property type="entry name" value="Vitellinogen_open_b-sht_sub1"/>
</dbReference>
<evidence type="ECO:0000256" key="1">
    <source>
        <dbReference type="ARBA" id="ARBA00022553"/>
    </source>
</evidence>
<reference evidence="10" key="5">
    <citation type="submission" date="2025-09" db="UniProtKB">
        <authorList>
            <consortium name="Ensembl"/>
        </authorList>
    </citation>
    <scope>IDENTIFICATION</scope>
</reference>
<dbReference type="GeneTree" id="ENSGT00530000064273"/>
<reference evidence="11" key="3">
    <citation type="journal article" date="2014" name="Nature">
        <title>Elephant shark genome provides unique insights into gnathostome evolution.</title>
        <authorList>
            <consortium name="International Elephant Shark Genome Sequencing Consortium"/>
            <person name="Venkatesh B."/>
            <person name="Lee A.P."/>
            <person name="Ravi V."/>
            <person name="Maurya A.K."/>
            <person name="Lian M.M."/>
            <person name="Swann J.B."/>
            <person name="Ohta Y."/>
            <person name="Flajnik M.F."/>
            <person name="Sutoh Y."/>
            <person name="Kasahara M."/>
            <person name="Hoon S."/>
            <person name="Gangu V."/>
            <person name="Roy S.W."/>
            <person name="Irimia M."/>
            <person name="Korzh V."/>
            <person name="Kondrychyn I."/>
            <person name="Lim Z.W."/>
            <person name="Tay B.H."/>
            <person name="Tohari S."/>
            <person name="Kong K.W."/>
            <person name="Ho S."/>
            <person name="Lorente-Galdos B."/>
            <person name="Quilez J."/>
            <person name="Marques-Bonet T."/>
            <person name="Raney B.J."/>
            <person name="Ingham P.W."/>
            <person name="Tay A."/>
            <person name="Hillier L.W."/>
            <person name="Minx P."/>
            <person name="Boehm T."/>
            <person name="Wilson R.K."/>
            <person name="Brenner S."/>
            <person name="Warren W.C."/>
        </authorList>
    </citation>
    <scope>NUCLEOTIDE SEQUENCE [LARGE SCALE GENOMIC DNA]</scope>
</reference>
<dbReference type="InterPro" id="IPR015258">
    <property type="entry name" value="Vitellinogen_b-sht_shell"/>
</dbReference>
<evidence type="ECO:0000256" key="4">
    <source>
        <dbReference type="ARBA" id="ARBA00023157"/>
    </source>
</evidence>
<dbReference type="InterPro" id="IPR001747">
    <property type="entry name" value="Vitellogenin_N"/>
</dbReference>
<dbReference type="SMART" id="SM01170">
    <property type="entry name" value="DUF1944"/>
    <property type="match status" value="1"/>
</dbReference>
<dbReference type="PROSITE" id="PS51233">
    <property type="entry name" value="VWFD"/>
    <property type="match status" value="1"/>
</dbReference>
<name>A0A4W3HZQ6_CALMI</name>
<dbReference type="FunFam" id="1.25.10.20:FF:000002">
    <property type="entry name" value="Vitellogenin 7"/>
    <property type="match status" value="1"/>
</dbReference>
<dbReference type="PANTHER" id="PTHR23345">
    <property type="entry name" value="VITELLOGENIN-RELATED"/>
    <property type="match status" value="1"/>
</dbReference>
<protein>
    <submittedName>
        <fullName evidence="10">Vitellogenin-like</fullName>
    </submittedName>
</protein>
<dbReference type="Ensembl" id="ENSCMIT00000020771.1">
    <property type="protein sequence ID" value="ENSCMIP00000020397.1"/>
    <property type="gene ID" value="ENSCMIG00000009370.1"/>
</dbReference>
<dbReference type="Gene3D" id="2.30.230.10">
    <property type="entry name" value="Lipovitellin, beta-sheet shell regions, chain A"/>
    <property type="match status" value="1"/>
</dbReference>
<dbReference type="GO" id="GO:0005319">
    <property type="term" value="F:lipid transporter activity"/>
    <property type="evidence" value="ECO:0007669"/>
    <property type="project" value="InterPro"/>
</dbReference>
<dbReference type="Pfam" id="PF09175">
    <property type="entry name" value="Vit_b-sht_shell"/>
    <property type="match status" value="1"/>
</dbReference>
<reference evidence="11" key="1">
    <citation type="journal article" date="2006" name="Science">
        <title>Ancient noncoding elements conserved in the human genome.</title>
        <authorList>
            <person name="Venkatesh B."/>
            <person name="Kirkness E.F."/>
            <person name="Loh Y.H."/>
            <person name="Halpern A.L."/>
            <person name="Lee A.P."/>
            <person name="Johnson J."/>
            <person name="Dandona N."/>
            <person name="Viswanathan L.D."/>
            <person name="Tay A."/>
            <person name="Venter J.C."/>
            <person name="Strausberg R.L."/>
            <person name="Brenner S."/>
        </authorList>
    </citation>
    <scope>NUCLEOTIDE SEQUENCE [LARGE SCALE GENOMIC DNA]</scope>
</reference>
<gene>
    <name evidence="10" type="primary">vtg3</name>
</gene>
<dbReference type="SUPFAM" id="SSF48431">
    <property type="entry name" value="Lipovitellin-phosvitin complex, superhelical domain"/>
    <property type="match status" value="1"/>
</dbReference>
<dbReference type="InterPro" id="IPR011030">
    <property type="entry name" value="Lipovitellin_superhlx_dom"/>
</dbReference>
<sequence>MRGIILALSLVIVEPNFSSKTTYIYKYEGVILTGLPEKDLARGGLKIICKVQISSMGQKIHLLKIISPQIQEYSGIWPKAPFRPAQKLTRRLTADLNKPVKFEYNRGRVGNIYAPADLPENILNIYRGILNILQISIKKTQNIYDLQEMGVEGICHTSYLIQEDKKAGQITITKSKDLNNCQEKASKTMGIPFTQFCESCQLKGKNLRSFSTYTYTMQTKQGGAEIVEVNSHETHQFTPFNEFDGGVLMELFLKYNKTAPSTSHHQSLPTTSYHMENRGTLTYQFSNELLQMPVHLFKTSNNDTQIIEILENLVQNNQEKAHSDAPSKFLQLIQLLRSATYQSIQTIWKKKAPRPEYRRWILDTLPSVGTIEALTFVKTKIEEGALTQFEAAHILLFMLHSITPDCHGVDNATVLLYSPYIQRTAFLRRITLLAYGSLVKKYCGTIQVCAEETLQPLHKLLVEASSKSNEDDIVLALKAIGNAGHPASIKRIQKFLPGFGTGAAALPTRIQREAIMALRNIAALQPRKVEEITIQLFMNPKNHPEIRMMAFVVLFETKPSMASVAIITDSLIKETNLHVASFTYSFMKALVETSLPDLHSVATACNIAIKRLSPKCDQLSYRHSKALHFDTFKDKLLAGLEADFYLINNGASILPTSALAKFKVYGLGGTAGFLEVGIQAEGLHEAIQKSSSPERKQPQSDKSQRIMKRLSGWKSLPTTKPLGVAYIKLFGQEVAFVELNKNDIQEALKVKLKKDALLMKLKKQLQQGLTTQWSKPLLATEVRHIVATGIGLPMDLSLHYSILTAVSVNAKAQFAPNPSSNVTAAKLLNSTIQLNVQVTPSVVKDITAILGINTQLIQTGVEMQVKTRTIIPLDFTAKVNLKDKNINFETSPLQQEDYLFSARSQAFAFSRNIEDLAAAKITPILPTAAEMGMINRGFGLARNTSRDSIHVMARESPITVQQGTVCSAEEASNKRKPVEHKVCVESSTFGFEVCYQIKAKNTAFIRDSPLHKTIGENAFEVSIRPVAKTPPVKKIQIEIEAGEQAGAKVIRSIRKDNTKQSDDSEDIELRGKMSLLNLRKLRNSKEQIQSSFLRDSMSPIFVVLAQAIMSDNKKMGYQTTAYVDRMAAHPAMQLFVDELEGEGKWRACVEGVLKWGKDCKDYMIVAKASTGQYEYHPAMLFKLQWDRVPHFLKHASEIVAEHLPGVAFMLGFSERHQKSPSHHLSVTAAATSPRTIDLFIKTPKVTLILSMFNALHCTIVIPVALPVDVKSPSLQQSGFHILHECTVRENKFTPFTENSFEYKMPGDCPHILTQDCTSELKFIIMIKRATESPNSMSLILSLPSGVIIEAAELGLEKLYFDGKRIKVLASWMTGRTCGLCGYGDLKTRNEYNLPNGQSTKDVVKFAHSWLLAGERCSDACKLQKKIVKLEKQIKLHGQESNCFSVEPVLHCRPGCSPIKTVPVSVGFHCLPRRFANLDQKNEDLQDVIEAHTACSCASECTKADI</sequence>
<evidence type="ECO:0000256" key="5">
    <source>
        <dbReference type="ARBA" id="ARBA00023180"/>
    </source>
</evidence>